<dbReference type="OrthoDB" id="9805123at2"/>
<protein>
    <submittedName>
        <fullName evidence="4">Alpha/beta hydrolase fold protein</fullName>
    </submittedName>
</protein>
<proteinExistence type="inferred from homology"/>
<evidence type="ECO:0000259" key="3">
    <source>
        <dbReference type="Pfam" id="PF00561"/>
    </source>
</evidence>
<evidence type="ECO:0000256" key="2">
    <source>
        <dbReference type="ARBA" id="ARBA00038115"/>
    </source>
</evidence>
<name>E1QET1_DESB2</name>
<reference evidence="4 5" key="1">
    <citation type="journal article" date="2010" name="Stand. Genomic Sci.">
        <title>Complete genome sequence of Desulfarculus baarsii type strain (2st14).</title>
        <authorList>
            <person name="Sun H."/>
            <person name="Spring S."/>
            <person name="Lapidus A."/>
            <person name="Davenport K."/>
            <person name="Del Rio T.G."/>
            <person name="Tice H."/>
            <person name="Nolan M."/>
            <person name="Copeland A."/>
            <person name="Cheng J.F."/>
            <person name="Lucas S."/>
            <person name="Tapia R."/>
            <person name="Goodwin L."/>
            <person name="Pitluck S."/>
            <person name="Ivanova N."/>
            <person name="Pagani I."/>
            <person name="Mavromatis K."/>
            <person name="Ovchinnikova G."/>
            <person name="Pati A."/>
            <person name="Chen A."/>
            <person name="Palaniappan K."/>
            <person name="Hauser L."/>
            <person name="Chang Y.J."/>
            <person name="Jeffries C.D."/>
            <person name="Detter J.C."/>
            <person name="Han C."/>
            <person name="Rohde M."/>
            <person name="Brambilla E."/>
            <person name="Goker M."/>
            <person name="Woyke T."/>
            <person name="Bristow J."/>
            <person name="Eisen J.A."/>
            <person name="Markowitz V."/>
            <person name="Hugenholtz P."/>
            <person name="Kyrpides N.C."/>
            <person name="Klenk H.P."/>
            <person name="Land M."/>
        </authorList>
    </citation>
    <scope>NUCLEOTIDE SEQUENCE [LARGE SCALE GENOMIC DNA]</scope>
    <source>
        <strain evidence="5">ATCC 33931 / DSM 2075 / LMG 7858 / VKM B-1802 / 2st14</strain>
    </source>
</reference>
<organism evidence="4 5">
    <name type="scientific">Desulfarculus baarsii (strain ATCC 33931 / DSM 2075 / LMG 7858 / VKM B-1802 / 2st14)</name>
    <dbReference type="NCBI Taxonomy" id="644282"/>
    <lineage>
        <taxon>Bacteria</taxon>
        <taxon>Pseudomonadati</taxon>
        <taxon>Thermodesulfobacteriota</taxon>
        <taxon>Desulfarculia</taxon>
        <taxon>Desulfarculales</taxon>
        <taxon>Desulfarculaceae</taxon>
        <taxon>Desulfarculus</taxon>
    </lineage>
</organism>
<accession>E1QET1</accession>
<dbReference type="Gene3D" id="3.40.50.1820">
    <property type="entry name" value="alpha/beta hydrolase"/>
    <property type="match status" value="2"/>
</dbReference>
<dbReference type="InterPro" id="IPR050261">
    <property type="entry name" value="FrsA_esterase"/>
</dbReference>
<dbReference type="InterPro" id="IPR000073">
    <property type="entry name" value="AB_hydrolase_1"/>
</dbReference>
<comment type="similarity">
    <text evidence="2">Belongs to the AB hydrolase superfamily. FUS2 hydrolase family.</text>
</comment>
<evidence type="ECO:0000256" key="1">
    <source>
        <dbReference type="ARBA" id="ARBA00022801"/>
    </source>
</evidence>
<dbReference type="PANTHER" id="PTHR22946">
    <property type="entry name" value="DIENELACTONE HYDROLASE DOMAIN-CONTAINING PROTEIN-RELATED"/>
    <property type="match status" value="1"/>
</dbReference>
<evidence type="ECO:0000313" key="5">
    <source>
        <dbReference type="Proteomes" id="UP000009047"/>
    </source>
</evidence>
<dbReference type="AlphaFoldDB" id="E1QET1"/>
<dbReference type="InterPro" id="IPR029058">
    <property type="entry name" value="AB_hydrolase_fold"/>
</dbReference>
<dbReference type="Proteomes" id="UP000009047">
    <property type="component" value="Chromosome"/>
</dbReference>
<keyword evidence="1 4" id="KW-0378">Hydrolase</keyword>
<dbReference type="eggNOG" id="COG1073">
    <property type="taxonomic scope" value="Bacteria"/>
</dbReference>
<dbReference type="STRING" id="644282.Deba_0695"/>
<dbReference type="RefSeq" id="WP_013257522.1">
    <property type="nucleotide sequence ID" value="NC_014365.1"/>
</dbReference>
<dbReference type="HOGENOM" id="CLU_048587_1_0_7"/>
<gene>
    <name evidence="4" type="ordered locus">Deba_0695</name>
</gene>
<sequence length="293" mass="31029">MQSVELTFDSHGQACAARLHLPDNAKKPPVVVMGHGFGALASFGLEPFAQALAQRGLASLVFDYRHFGPSQGLPRQLISIRRQLQDWRAAMALARSLEAVDGARLGLWGSSFSGGHVVVLAASDPEVAAVVSQAPMVDGLASALLLGPAYAAGGLLHGLWDLARAALGLAPHYAPIVGRPGSSAFLRTPDAFDGYMALVPPGAPWRNQTPARVFLAAAFYRPTARATRVQCPLLVVAAGRDGLIPPAATRKMAAKAPRGQLIELDCGHFEVYVQPTLRQLAVAEADFLVRHLL</sequence>
<dbReference type="EMBL" id="CP002085">
    <property type="protein sequence ID" value="ADK84067.1"/>
    <property type="molecule type" value="Genomic_DNA"/>
</dbReference>
<dbReference type="SUPFAM" id="SSF53474">
    <property type="entry name" value="alpha/beta-Hydrolases"/>
    <property type="match status" value="1"/>
</dbReference>
<dbReference type="PANTHER" id="PTHR22946:SF9">
    <property type="entry name" value="POLYKETIDE TRANSFERASE AF380"/>
    <property type="match status" value="1"/>
</dbReference>
<dbReference type="KEGG" id="dbr:Deba_0695"/>
<keyword evidence="5" id="KW-1185">Reference proteome</keyword>
<dbReference type="Pfam" id="PF00561">
    <property type="entry name" value="Abhydrolase_1"/>
    <property type="match status" value="1"/>
</dbReference>
<dbReference type="GO" id="GO:0052689">
    <property type="term" value="F:carboxylic ester hydrolase activity"/>
    <property type="evidence" value="ECO:0007669"/>
    <property type="project" value="UniProtKB-ARBA"/>
</dbReference>
<evidence type="ECO:0000313" key="4">
    <source>
        <dbReference type="EMBL" id="ADK84067.1"/>
    </source>
</evidence>
<feature type="domain" description="AB hydrolase-1" evidence="3">
    <location>
        <begin position="29"/>
        <end position="269"/>
    </location>
</feature>